<sequence length="59" mass="6170">MGWPAAGGGMGREAVSVYSSSVATTPLPQVLFVYHHNPSPAVIKGCGKGRQRDEIGEQS</sequence>
<organism evidence="1 2">
    <name type="scientific">Batillaria attramentaria</name>
    <dbReference type="NCBI Taxonomy" id="370345"/>
    <lineage>
        <taxon>Eukaryota</taxon>
        <taxon>Metazoa</taxon>
        <taxon>Spiralia</taxon>
        <taxon>Lophotrochozoa</taxon>
        <taxon>Mollusca</taxon>
        <taxon>Gastropoda</taxon>
        <taxon>Caenogastropoda</taxon>
        <taxon>Sorbeoconcha</taxon>
        <taxon>Cerithioidea</taxon>
        <taxon>Batillariidae</taxon>
        <taxon>Batillaria</taxon>
    </lineage>
</organism>
<dbReference type="EMBL" id="JACVVK020000026">
    <property type="protein sequence ID" value="KAK7502332.1"/>
    <property type="molecule type" value="Genomic_DNA"/>
</dbReference>
<keyword evidence="2" id="KW-1185">Reference proteome</keyword>
<proteinExistence type="predicted"/>
<gene>
    <name evidence="1" type="ORF">BaRGS_00006285</name>
</gene>
<name>A0ABD0LTR7_9CAEN</name>
<reference evidence="1 2" key="1">
    <citation type="journal article" date="2023" name="Sci. Data">
        <title>Genome assembly of the Korean intertidal mud-creeper Batillaria attramentaria.</title>
        <authorList>
            <person name="Patra A.K."/>
            <person name="Ho P.T."/>
            <person name="Jun S."/>
            <person name="Lee S.J."/>
            <person name="Kim Y."/>
            <person name="Won Y.J."/>
        </authorList>
    </citation>
    <scope>NUCLEOTIDE SEQUENCE [LARGE SCALE GENOMIC DNA]</scope>
    <source>
        <strain evidence="1">Wonlab-2016</strain>
    </source>
</reference>
<accession>A0ABD0LTR7</accession>
<dbReference type="Proteomes" id="UP001519460">
    <property type="component" value="Unassembled WGS sequence"/>
</dbReference>
<comment type="caution">
    <text evidence="1">The sequence shown here is derived from an EMBL/GenBank/DDBJ whole genome shotgun (WGS) entry which is preliminary data.</text>
</comment>
<evidence type="ECO:0000313" key="1">
    <source>
        <dbReference type="EMBL" id="KAK7502332.1"/>
    </source>
</evidence>
<dbReference type="AlphaFoldDB" id="A0ABD0LTR7"/>
<protein>
    <submittedName>
        <fullName evidence="1">Uncharacterized protein</fullName>
    </submittedName>
</protein>
<evidence type="ECO:0000313" key="2">
    <source>
        <dbReference type="Proteomes" id="UP001519460"/>
    </source>
</evidence>
<feature type="non-terminal residue" evidence="1">
    <location>
        <position position="59"/>
    </location>
</feature>